<accession>A0A7T7MBA0</accession>
<dbReference type="KEGG" id="awe:JG540_00595"/>
<dbReference type="Proteomes" id="UP000595895">
    <property type="component" value="Chromosome"/>
</dbReference>
<evidence type="ECO:0000313" key="2">
    <source>
        <dbReference type="EMBL" id="QQM68243.1"/>
    </source>
</evidence>
<gene>
    <name evidence="2" type="ORF">JG540_00595</name>
</gene>
<dbReference type="EMBL" id="CP066802">
    <property type="protein sequence ID" value="QQM68243.1"/>
    <property type="molecule type" value="Genomic_DNA"/>
</dbReference>
<name>A0A7T7MBA0_9ACTO</name>
<reference evidence="2 3" key="1">
    <citation type="submission" date="2020-12" db="EMBL/GenBank/DDBJ databases">
        <authorList>
            <person name="Zhou J."/>
        </authorList>
    </citation>
    <scope>NUCLEOTIDE SEQUENCE [LARGE SCALE GENOMIC DNA]</scope>
    <source>
        <strain evidence="2 3">CCUG 61299</strain>
    </source>
</reference>
<dbReference type="InterPro" id="IPR025329">
    <property type="entry name" value="DUF4235"/>
</dbReference>
<sequence>MANNPKRNDLVWKATAALSTIVAGLVADKVVAAGWRVVTGRPAPKEQEQLLDYKLMEVVTFAILSGAALTLTRELSLRQVAKWYGGKGLNPLNGQRSDLPDSLTA</sequence>
<keyword evidence="3" id="KW-1185">Reference proteome</keyword>
<dbReference type="RefSeq" id="WP_200277911.1">
    <property type="nucleotide sequence ID" value="NZ_CP066802.1"/>
</dbReference>
<evidence type="ECO:0000313" key="3">
    <source>
        <dbReference type="Proteomes" id="UP000595895"/>
    </source>
</evidence>
<dbReference type="AlphaFoldDB" id="A0A7T7MBA0"/>
<proteinExistence type="predicted"/>
<evidence type="ECO:0000256" key="1">
    <source>
        <dbReference type="SAM" id="MobiDB-lite"/>
    </source>
</evidence>
<organism evidence="2 3">
    <name type="scientific">Actinomyces weissii</name>
    <dbReference type="NCBI Taxonomy" id="675090"/>
    <lineage>
        <taxon>Bacteria</taxon>
        <taxon>Bacillati</taxon>
        <taxon>Actinomycetota</taxon>
        <taxon>Actinomycetes</taxon>
        <taxon>Actinomycetales</taxon>
        <taxon>Actinomycetaceae</taxon>
        <taxon>Actinomyces</taxon>
    </lineage>
</organism>
<protein>
    <submittedName>
        <fullName evidence="2">DUF4235 domain-containing protein</fullName>
    </submittedName>
</protein>
<dbReference type="Pfam" id="PF14019">
    <property type="entry name" value="DUF4235"/>
    <property type="match status" value="1"/>
</dbReference>
<feature type="region of interest" description="Disordered" evidence="1">
    <location>
        <begin position="86"/>
        <end position="105"/>
    </location>
</feature>